<evidence type="ECO:0000259" key="4">
    <source>
        <dbReference type="PROSITE" id="PS51779"/>
    </source>
</evidence>
<gene>
    <name evidence="5" type="ORF">THS5294_02522</name>
</gene>
<feature type="domain" description="POTRA" evidence="4">
    <location>
        <begin position="32"/>
        <end position="99"/>
    </location>
</feature>
<dbReference type="GO" id="GO:0019867">
    <property type="term" value="C:outer membrane"/>
    <property type="evidence" value="ECO:0007669"/>
    <property type="project" value="InterPro"/>
</dbReference>
<protein>
    <submittedName>
        <fullName evidence="5">Outer membrane protein assembly factor YaeT</fullName>
    </submittedName>
</protein>
<dbReference type="STRING" id="266809.PM03_12825"/>
<dbReference type="InterPro" id="IPR010827">
    <property type="entry name" value="BamA/TamA_POTRA"/>
</dbReference>
<dbReference type="InterPro" id="IPR034746">
    <property type="entry name" value="POTRA"/>
</dbReference>
<proteinExistence type="predicted"/>
<dbReference type="Pfam" id="PF01103">
    <property type="entry name" value="Omp85"/>
    <property type="match status" value="1"/>
</dbReference>
<keyword evidence="2" id="KW-0472">Membrane</keyword>
<sequence length="436" mass="45815">MGYLRSTAAACAVCSAIAASIIGSTAGADVPRAFSQIIVNGNARFSDQDVLATANLRPGEIYYADDLRAAIEALEFTGEFDFIRIRSEGPRLIVTVDETPSYEGLLTFGLGYDSDTGVFGGAVLSLENALGLGADVLGEIIVAQEVQTARLRVFDNDALSETTGVGVRLFYGAYEYDNTLFDYERMSIAPYVQADVGGGQIEARVTFTETEISDVASTASAILQGDTGTQDATEFGLSYRFGATNPNANRLTWGALVSVDYGIAGDAKLVRSEGQVNVFAPLPGGFALRSTLELGHVAGQGSAVTRATDRFVLGGASLRGFERGGVSVRDIDGAVVTDLGGTRFGALRTDVVLPVLADLPGVDVFGFVDVGRVWGLDSPVTPSGTLQNTSDLRTSVGLGASYDFALGRLEGYLASPTSKQTGDQEQAFGLTFRAQF</sequence>
<dbReference type="Gene3D" id="3.10.20.310">
    <property type="entry name" value="membrane protein fhac"/>
    <property type="match status" value="1"/>
</dbReference>
<evidence type="ECO:0000256" key="3">
    <source>
        <dbReference type="SAM" id="SignalP"/>
    </source>
</evidence>
<name>A0A0P1F1C0_9RHOB</name>
<dbReference type="Proteomes" id="UP000051298">
    <property type="component" value="Unassembled WGS sequence"/>
</dbReference>
<dbReference type="InterPro" id="IPR000184">
    <property type="entry name" value="Bac_surfAg_D15"/>
</dbReference>
<reference evidence="5 6" key="1">
    <citation type="submission" date="2015-09" db="EMBL/GenBank/DDBJ databases">
        <authorList>
            <consortium name="Swine Surveillance"/>
        </authorList>
    </citation>
    <scope>NUCLEOTIDE SEQUENCE [LARGE SCALE GENOMIC DNA]</scope>
    <source>
        <strain evidence="5 6">CECT 5294</strain>
    </source>
</reference>
<accession>A0A0P1F1C0</accession>
<evidence type="ECO:0000313" key="5">
    <source>
        <dbReference type="EMBL" id="CUH61219.1"/>
    </source>
</evidence>
<dbReference type="AlphaFoldDB" id="A0A0P1F1C0"/>
<organism evidence="5 6">
    <name type="scientific">Thalassobacter stenotrophicus</name>
    <dbReference type="NCBI Taxonomy" id="266809"/>
    <lineage>
        <taxon>Bacteria</taxon>
        <taxon>Pseudomonadati</taxon>
        <taxon>Pseudomonadota</taxon>
        <taxon>Alphaproteobacteria</taxon>
        <taxon>Rhodobacterales</taxon>
        <taxon>Roseobacteraceae</taxon>
        <taxon>Thalassobacter</taxon>
    </lineage>
</organism>
<dbReference type="PROSITE" id="PS51779">
    <property type="entry name" value="POTRA"/>
    <property type="match status" value="1"/>
</dbReference>
<evidence type="ECO:0000256" key="2">
    <source>
        <dbReference type="ARBA" id="ARBA00023136"/>
    </source>
</evidence>
<dbReference type="Pfam" id="PF07244">
    <property type="entry name" value="POTRA"/>
    <property type="match status" value="1"/>
</dbReference>
<keyword evidence="3" id="KW-0732">Signal</keyword>
<dbReference type="eggNOG" id="COG4775">
    <property type="taxonomic scope" value="Bacteria"/>
</dbReference>
<evidence type="ECO:0000256" key="1">
    <source>
        <dbReference type="ARBA" id="ARBA00004370"/>
    </source>
</evidence>
<dbReference type="Gene3D" id="2.40.160.50">
    <property type="entry name" value="membrane protein fhac: a member of the omp85/tpsb transporter family"/>
    <property type="match status" value="1"/>
</dbReference>
<dbReference type="EMBL" id="CYRX01000031">
    <property type="protein sequence ID" value="CUH61219.1"/>
    <property type="molecule type" value="Genomic_DNA"/>
</dbReference>
<dbReference type="RefSeq" id="WP_058124016.1">
    <property type="nucleotide sequence ID" value="NZ_CYRX01000031.1"/>
</dbReference>
<feature type="chain" id="PRO_5006062158" evidence="3">
    <location>
        <begin position="19"/>
        <end position="436"/>
    </location>
</feature>
<evidence type="ECO:0000313" key="6">
    <source>
        <dbReference type="Proteomes" id="UP000051298"/>
    </source>
</evidence>
<feature type="signal peptide" evidence="3">
    <location>
        <begin position="1"/>
        <end position="18"/>
    </location>
</feature>
<comment type="subcellular location">
    <subcellularLocation>
        <location evidence="1">Membrane</location>
    </subcellularLocation>
</comment>